<sequence length="88" mass="9711">MKAIDLKTTLTKIKNASSHLEVIRIMTSLGVVVAYFGDRVEMVKQANIHEPGRTRTASHRGPDVYGEYSLEVLKGVAEQILISAWASI</sequence>
<keyword evidence="2" id="KW-1185">Reference proteome</keyword>
<evidence type="ECO:0000313" key="1">
    <source>
        <dbReference type="EMBL" id="QDH45741.1"/>
    </source>
</evidence>
<reference evidence="1 2" key="1">
    <citation type="submission" date="2019-04" db="EMBL/GenBank/DDBJ databases">
        <title>Complete genome sequence of Pantoea sp. infecting bacteriophage vB_PagM_AAM37.</title>
        <authorList>
            <person name="Truncaite L."/>
            <person name="Simoliuniene M."/>
            <person name="Zajanckauskaite A."/>
            <person name="Meskys R."/>
            <person name="Simoliunas E."/>
        </authorList>
    </citation>
    <scope>NUCLEOTIDE SEQUENCE [LARGE SCALE GENOMIC DNA]</scope>
    <source>
        <strain evidence="1">AAM37</strain>
    </source>
</reference>
<organism evidence="1 2">
    <name type="scientific">Pantoea phage vB_PagM_AAM37</name>
    <dbReference type="NCBI Taxonomy" id="2588093"/>
    <lineage>
        <taxon>Viruses</taxon>
        <taxon>Duplodnaviria</taxon>
        <taxon>Heunggongvirae</taxon>
        <taxon>Uroviricota</taxon>
        <taxon>Caudoviricetes</taxon>
        <taxon>Dibbivirus</taxon>
        <taxon>Dibbivirus AAM37</taxon>
    </lineage>
</organism>
<proteinExistence type="predicted"/>
<protein>
    <submittedName>
        <fullName evidence="1">Uncharacterized protein</fullName>
    </submittedName>
</protein>
<gene>
    <name evidence="1" type="ORF">AAM37_gp70</name>
</gene>
<dbReference type="Proteomes" id="UP000317930">
    <property type="component" value="Segment"/>
</dbReference>
<name>A0A513ZYI8_9CAUD</name>
<evidence type="ECO:0000313" key="2">
    <source>
        <dbReference type="Proteomes" id="UP000317930"/>
    </source>
</evidence>
<accession>A0A513ZYI8</accession>
<dbReference type="EMBL" id="MK798143">
    <property type="protein sequence ID" value="QDH45741.1"/>
    <property type="molecule type" value="Genomic_DNA"/>
</dbReference>